<keyword evidence="6 7" id="KW-0472">Membrane</keyword>
<dbReference type="PANTHER" id="PTHR22950:SF705">
    <property type="entry name" value="AMINO ACID TRANSPORTER AVT1I-LIKE"/>
    <property type="match status" value="1"/>
</dbReference>
<evidence type="ECO:0000313" key="10">
    <source>
        <dbReference type="Proteomes" id="UP001189624"/>
    </source>
</evidence>
<evidence type="ECO:0000256" key="4">
    <source>
        <dbReference type="ARBA" id="ARBA00022970"/>
    </source>
</evidence>
<feature type="non-terminal residue" evidence="9">
    <location>
        <position position="199"/>
    </location>
</feature>
<keyword evidence="2" id="KW-0813">Transport</keyword>
<dbReference type="Gramene" id="rna-AYBTSS11_LOCUS1363">
    <property type="protein sequence ID" value="CAJ1829486.1"/>
    <property type="gene ID" value="gene-AYBTSS11_LOCUS1363"/>
</dbReference>
<sequence>MSEKLAYNPSLNVPLLLNDEEKAIVSHPSAENTVSFFGTCLNGLNTLSGVGILSVPYALSSGGWLSLTLLFVIVAAAFYTSLLIKRCMDKNSNIRTYSDMGELAFGKTGRLIVLIICFLLTTAGNAYIAIIGYIMFGDEVESQVTLNLPLDKISSKVIMYIILVNPISKFALTATPIMNALKHLLPRTYKIRVKKLGKQ</sequence>
<dbReference type="EMBL" id="OY731398">
    <property type="protein sequence ID" value="CAJ1829486.1"/>
    <property type="molecule type" value="Genomic_DNA"/>
</dbReference>
<dbReference type="Proteomes" id="UP001189624">
    <property type="component" value="Chromosome 1"/>
</dbReference>
<evidence type="ECO:0000259" key="8">
    <source>
        <dbReference type="Pfam" id="PF01490"/>
    </source>
</evidence>
<dbReference type="InterPro" id="IPR013057">
    <property type="entry name" value="AA_transpt_TM"/>
</dbReference>
<reference evidence="9" key="1">
    <citation type="submission" date="2023-10" db="EMBL/GenBank/DDBJ databases">
        <authorList>
            <person name="Domelevo Entfellner J.-B."/>
        </authorList>
    </citation>
    <scope>NUCLEOTIDE SEQUENCE</scope>
</reference>
<organism evidence="9 10">
    <name type="scientific">Sphenostylis stenocarpa</name>
    <dbReference type="NCBI Taxonomy" id="92480"/>
    <lineage>
        <taxon>Eukaryota</taxon>
        <taxon>Viridiplantae</taxon>
        <taxon>Streptophyta</taxon>
        <taxon>Embryophyta</taxon>
        <taxon>Tracheophyta</taxon>
        <taxon>Spermatophyta</taxon>
        <taxon>Magnoliopsida</taxon>
        <taxon>eudicotyledons</taxon>
        <taxon>Gunneridae</taxon>
        <taxon>Pentapetalae</taxon>
        <taxon>rosids</taxon>
        <taxon>fabids</taxon>
        <taxon>Fabales</taxon>
        <taxon>Fabaceae</taxon>
        <taxon>Papilionoideae</taxon>
        <taxon>50 kb inversion clade</taxon>
        <taxon>NPAAA clade</taxon>
        <taxon>indigoferoid/millettioid clade</taxon>
        <taxon>Phaseoleae</taxon>
        <taxon>Sphenostylis</taxon>
    </lineage>
</organism>
<evidence type="ECO:0000256" key="5">
    <source>
        <dbReference type="ARBA" id="ARBA00022989"/>
    </source>
</evidence>
<proteinExistence type="predicted"/>
<comment type="subcellular location">
    <subcellularLocation>
        <location evidence="1">Membrane</location>
        <topology evidence="1">Multi-pass membrane protein</topology>
    </subcellularLocation>
</comment>
<dbReference type="Pfam" id="PF01490">
    <property type="entry name" value="Aa_trans"/>
    <property type="match status" value="1"/>
</dbReference>
<feature type="domain" description="Amino acid transporter transmembrane" evidence="8">
    <location>
        <begin position="34"/>
        <end position="119"/>
    </location>
</feature>
<keyword evidence="5 7" id="KW-1133">Transmembrane helix</keyword>
<evidence type="ECO:0000313" key="9">
    <source>
        <dbReference type="EMBL" id="CAJ1829486.1"/>
    </source>
</evidence>
<gene>
    <name evidence="9" type="ORF">AYBTSS11_LOCUS1363</name>
</gene>
<feature type="transmembrane region" description="Helical" evidence="7">
    <location>
        <begin position="157"/>
        <end position="181"/>
    </location>
</feature>
<protein>
    <recommendedName>
        <fullName evidence="8">Amino acid transporter transmembrane domain-containing protein</fullName>
    </recommendedName>
</protein>
<accession>A0AA86S135</accession>
<evidence type="ECO:0000256" key="6">
    <source>
        <dbReference type="ARBA" id="ARBA00023136"/>
    </source>
</evidence>
<evidence type="ECO:0000256" key="1">
    <source>
        <dbReference type="ARBA" id="ARBA00004141"/>
    </source>
</evidence>
<evidence type="ECO:0000256" key="3">
    <source>
        <dbReference type="ARBA" id="ARBA00022692"/>
    </source>
</evidence>
<dbReference type="GO" id="GO:0005774">
    <property type="term" value="C:vacuolar membrane"/>
    <property type="evidence" value="ECO:0007669"/>
    <property type="project" value="TreeGrafter"/>
</dbReference>
<evidence type="ECO:0000256" key="2">
    <source>
        <dbReference type="ARBA" id="ARBA00022448"/>
    </source>
</evidence>
<dbReference type="PANTHER" id="PTHR22950">
    <property type="entry name" value="AMINO ACID TRANSPORTER"/>
    <property type="match status" value="1"/>
</dbReference>
<evidence type="ECO:0000256" key="7">
    <source>
        <dbReference type="SAM" id="Phobius"/>
    </source>
</evidence>
<feature type="transmembrane region" description="Helical" evidence="7">
    <location>
        <begin position="111"/>
        <end position="137"/>
    </location>
</feature>
<name>A0AA86S135_9FABA</name>
<feature type="transmembrane region" description="Helical" evidence="7">
    <location>
        <begin position="63"/>
        <end position="84"/>
    </location>
</feature>
<dbReference type="AlphaFoldDB" id="A0AA86S135"/>
<keyword evidence="3 7" id="KW-0812">Transmembrane</keyword>
<keyword evidence="10" id="KW-1185">Reference proteome</keyword>
<keyword evidence="4" id="KW-0029">Amino-acid transport</keyword>
<dbReference type="GO" id="GO:0015179">
    <property type="term" value="F:L-amino acid transmembrane transporter activity"/>
    <property type="evidence" value="ECO:0007669"/>
    <property type="project" value="TreeGrafter"/>
</dbReference>